<feature type="transmembrane region" description="Helical" evidence="8">
    <location>
        <begin position="373"/>
        <end position="392"/>
    </location>
</feature>
<evidence type="ECO:0000256" key="8">
    <source>
        <dbReference type="SAM" id="Phobius"/>
    </source>
</evidence>
<keyword evidence="6 8" id="KW-1133">Transmembrane helix</keyword>
<organism evidence="10 11">
    <name type="scientific">Candidatus Mailhella merdigallinarum</name>
    <dbReference type="NCBI Taxonomy" id="2838658"/>
    <lineage>
        <taxon>Bacteria</taxon>
        <taxon>Pseudomonadati</taxon>
        <taxon>Thermodesulfobacteriota</taxon>
        <taxon>Desulfovibrionia</taxon>
        <taxon>Desulfovibrionales</taxon>
        <taxon>Desulfovibrionaceae</taxon>
        <taxon>Mailhella</taxon>
    </lineage>
</organism>
<evidence type="ECO:0000256" key="3">
    <source>
        <dbReference type="ARBA" id="ARBA00022448"/>
    </source>
</evidence>
<feature type="transmembrane region" description="Helical" evidence="8">
    <location>
        <begin position="84"/>
        <end position="102"/>
    </location>
</feature>
<dbReference type="InterPro" id="IPR020846">
    <property type="entry name" value="MFS_dom"/>
</dbReference>
<dbReference type="PRINTS" id="PR01036">
    <property type="entry name" value="TCRTETB"/>
</dbReference>
<keyword evidence="4" id="KW-1003">Cell membrane</keyword>
<feature type="transmembrane region" description="Helical" evidence="8">
    <location>
        <begin position="108"/>
        <end position="130"/>
    </location>
</feature>
<keyword evidence="5 8" id="KW-0812">Transmembrane</keyword>
<reference evidence="10" key="1">
    <citation type="journal article" date="2021" name="PeerJ">
        <title>Extensive microbial diversity within the chicken gut microbiome revealed by metagenomics and culture.</title>
        <authorList>
            <person name="Gilroy R."/>
            <person name="Ravi A."/>
            <person name="Getino M."/>
            <person name="Pursley I."/>
            <person name="Horton D.L."/>
            <person name="Alikhan N.F."/>
            <person name="Baker D."/>
            <person name="Gharbi K."/>
            <person name="Hall N."/>
            <person name="Watson M."/>
            <person name="Adriaenssens E.M."/>
            <person name="Foster-Nyarko E."/>
            <person name="Jarju S."/>
            <person name="Secka A."/>
            <person name="Antonio M."/>
            <person name="Oren A."/>
            <person name="Chaudhuri R.R."/>
            <person name="La Ragione R."/>
            <person name="Hildebrand F."/>
            <person name="Pallen M.J."/>
        </authorList>
    </citation>
    <scope>NUCLEOTIDE SEQUENCE</scope>
    <source>
        <strain evidence="10">CHK186-16707</strain>
    </source>
</reference>
<dbReference type="InterPro" id="IPR011701">
    <property type="entry name" value="MFS"/>
</dbReference>
<protein>
    <submittedName>
        <fullName evidence="10">Multidrug effflux MFS transporter</fullName>
    </submittedName>
</protein>
<feature type="transmembrane region" description="Helical" evidence="8">
    <location>
        <begin position="255"/>
        <end position="273"/>
    </location>
</feature>
<sequence length="397" mass="42225">MSTSSSTVSAFALGPKALIAYLAFLSAFVPLSTDLYLPALPSMGQFFHASPELTNLTLSCFMLLYSLSMLVWGPFSDKYGRRPILLAGLVIYILASIGSALSDSVYQLIAGRCFQALGSGAISAVSLTVVKDSFRGRAMENVLTLIQTMIVLAPMLAPVLGGLLLTVTSWRGIFWALTVCGVAALALSFALRETLTDPTPGSALHSLGRVTVVLRHARFRSLLIIFSLSSMPFMAYLAASAYVFEDNFGVSPQAYSYFFAANAAVSMLGPALYARFLRDLPRRAYIAANFLIPAVAGVLLLIFGNAGPFAFAALYLPITFCGSAVRPPSTMLMMNQMDTDTGTVASLVGSVALLCGSFAMFLCSLPWSSFITATGVISLVVGLVCLTGWMAVSRSDE</sequence>
<feature type="transmembrane region" description="Helical" evidence="8">
    <location>
        <begin position="347"/>
        <end position="367"/>
    </location>
</feature>
<feature type="transmembrane region" description="Helical" evidence="8">
    <location>
        <begin position="12"/>
        <end position="33"/>
    </location>
</feature>
<evidence type="ECO:0000256" key="5">
    <source>
        <dbReference type="ARBA" id="ARBA00022692"/>
    </source>
</evidence>
<evidence type="ECO:0000256" key="4">
    <source>
        <dbReference type="ARBA" id="ARBA00022475"/>
    </source>
</evidence>
<dbReference type="Proteomes" id="UP000824225">
    <property type="component" value="Unassembled WGS sequence"/>
</dbReference>
<dbReference type="Gene3D" id="1.20.1720.10">
    <property type="entry name" value="Multidrug resistance protein D"/>
    <property type="match status" value="1"/>
</dbReference>
<evidence type="ECO:0000256" key="2">
    <source>
        <dbReference type="ARBA" id="ARBA00006236"/>
    </source>
</evidence>
<dbReference type="PANTHER" id="PTHR23502">
    <property type="entry name" value="MAJOR FACILITATOR SUPERFAMILY"/>
    <property type="match status" value="1"/>
</dbReference>
<evidence type="ECO:0000256" key="7">
    <source>
        <dbReference type="ARBA" id="ARBA00023136"/>
    </source>
</evidence>
<gene>
    <name evidence="10" type="ORF">H9962_03650</name>
</gene>
<comment type="subcellular location">
    <subcellularLocation>
        <location evidence="1">Cell membrane</location>
        <topology evidence="1">Multi-pass membrane protein</topology>
    </subcellularLocation>
</comment>
<evidence type="ECO:0000256" key="1">
    <source>
        <dbReference type="ARBA" id="ARBA00004651"/>
    </source>
</evidence>
<keyword evidence="7 8" id="KW-0472">Membrane</keyword>
<name>A0A9D2HD38_9BACT</name>
<keyword evidence="3" id="KW-0813">Transport</keyword>
<feature type="domain" description="Major facilitator superfamily (MFS) profile" evidence="9">
    <location>
        <begin position="18"/>
        <end position="397"/>
    </location>
</feature>
<dbReference type="SUPFAM" id="SSF103473">
    <property type="entry name" value="MFS general substrate transporter"/>
    <property type="match status" value="1"/>
</dbReference>
<feature type="transmembrane region" description="Helical" evidence="8">
    <location>
        <begin position="222"/>
        <end position="243"/>
    </location>
</feature>
<proteinExistence type="inferred from homology"/>
<dbReference type="Pfam" id="PF07690">
    <property type="entry name" value="MFS_1"/>
    <property type="match status" value="1"/>
</dbReference>
<feature type="transmembrane region" description="Helical" evidence="8">
    <location>
        <begin position="285"/>
        <end position="303"/>
    </location>
</feature>
<dbReference type="InterPro" id="IPR004812">
    <property type="entry name" value="Efflux_drug-R_Bcr/CmlA"/>
</dbReference>
<dbReference type="GO" id="GO:0005886">
    <property type="term" value="C:plasma membrane"/>
    <property type="evidence" value="ECO:0007669"/>
    <property type="project" value="UniProtKB-SubCell"/>
</dbReference>
<evidence type="ECO:0000256" key="6">
    <source>
        <dbReference type="ARBA" id="ARBA00022989"/>
    </source>
</evidence>
<feature type="transmembrane region" description="Helical" evidence="8">
    <location>
        <begin position="173"/>
        <end position="191"/>
    </location>
</feature>
<dbReference type="GO" id="GO:1990961">
    <property type="term" value="P:xenobiotic detoxification by transmembrane export across the plasma membrane"/>
    <property type="evidence" value="ECO:0007669"/>
    <property type="project" value="InterPro"/>
</dbReference>
<dbReference type="AlphaFoldDB" id="A0A9D2HD38"/>
<dbReference type="PANTHER" id="PTHR23502:SF132">
    <property type="entry name" value="POLYAMINE TRANSPORTER 2-RELATED"/>
    <property type="match status" value="1"/>
</dbReference>
<dbReference type="NCBIfam" id="TIGR00710">
    <property type="entry name" value="efflux_Bcr_CflA"/>
    <property type="match status" value="1"/>
</dbReference>
<evidence type="ECO:0000259" key="9">
    <source>
        <dbReference type="PROSITE" id="PS50850"/>
    </source>
</evidence>
<dbReference type="CDD" id="cd17320">
    <property type="entry name" value="MFS_MdfA_MDR_like"/>
    <property type="match status" value="1"/>
</dbReference>
<evidence type="ECO:0000313" key="11">
    <source>
        <dbReference type="Proteomes" id="UP000824225"/>
    </source>
</evidence>
<dbReference type="InterPro" id="IPR036259">
    <property type="entry name" value="MFS_trans_sf"/>
</dbReference>
<comment type="caution">
    <text evidence="10">The sequence shown here is derived from an EMBL/GenBank/DDBJ whole genome shotgun (WGS) entry which is preliminary data.</text>
</comment>
<dbReference type="PROSITE" id="PS50850">
    <property type="entry name" value="MFS"/>
    <property type="match status" value="1"/>
</dbReference>
<comment type="similarity">
    <text evidence="2">Belongs to the major facilitator superfamily. Bcr/CmlA family.</text>
</comment>
<reference evidence="10" key="2">
    <citation type="submission" date="2021-04" db="EMBL/GenBank/DDBJ databases">
        <authorList>
            <person name="Gilroy R."/>
        </authorList>
    </citation>
    <scope>NUCLEOTIDE SEQUENCE</scope>
    <source>
        <strain evidence="10">CHK186-16707</strain>
    </source>
</reference>
<feature type="transmembrane region" description="Helical" evidence="8">
    <location>
        <begin position="53"/>
        <end position="72"/>
    </location>
</feature>
<feature type="transmembrane region" description="Helical" evidence="8">
    <location>
        <begin position="142"/>
        <end position="167"/>
    </location>
</feature>
<accession>A0A9D2HD38</accession>
<dbReference type="EMBL" id="DXAN01000007">
    <property type="protein sequence ID" value="HJA08269.1"/>
    <property type="molecule type" value="Genomic_DNA"/>
</dbReference>
<dbReference type="GO" id="GO:0042910">
    <property type="term" value="F:xenobiotic transmembrane transporter activity"/>
    <property type="evidence" value="ECO:0007669"/>
    <property type="project" value="InterPro"/>
</dbReference>
<evidence type="ECO:0000313" key="10">
    <source>
        <dbReference type="EMBL" id="HJA08269.1"/>
    </source>
</evidence>